<comment type="caution">
    <text evidence="1">The sequence shown here is derived from an EMBL/GenBank/DDBJ whole genome shotgun (WGS) entry which is preliminary data.</text>
</comment>
<dbReference type="OrthoDB" id="2427296at2759"/>
<dbReference type="EMBL" id="QKWP01001379">
    <property type="protein sequence ID" value="RIB09413.1"/>
    <property type="molecule type" value="Genomic_DNA"/>
</dbReference>
<reference evidence="1 2" key="1">
    <citation type="submission" date="2018-06" db="EMBL/GenBank/DDBJ databases">
        <title>Comparative genomics reveals the genomic features of Rhizophagus irregularis, R. cerebriforme, R. diaphanum and Gigaspora rosea, and their symbiotic lifestyle signature.</title>
        <authorList>
            <person name="Morin E."/>
            <person name="San Clemente H."/>
            <person name="Chen E.C.H."/>
            <person name="De La Providencia I."/>
            <person name="Hainaut M."/>
            <person name="Kuo A."/>
            <person name="Kohler A."/>
            <person name="Murat C."/>
            <person name="Tang N."/>
            <person name="Roy S."/>
            <person name="Loubradou J."/>
            <person name="Henrissat B."/>
            <person name="Grigoriev I.V."/>
            <person name="Corradi N."/>
            <person name="Roux C."/>
            <person name="Martin F.M."/>
        </authorList>
    </citation>
    <scope>NUCLEOTIDE SEQUENCE [LARGE SCALE GENOMIC DNA]</scope>
    <source>
        <strain evidence="1 2">DAOM 194757</strain>
    </source>
</reference>
<sequence>MKGIKRKLLVSLNGASEKELNNALLNNYKICSLSNKENNWTIILVVLLFKNNIPWTDPMCEHLWHYKDLPNKKEFQRIRNYKYWPSKLEVEGIVHGTILCWFYIMQAFEENLKTLNIPAK</sequence>
<keyword evidence="2" id="KW-1185">Reference proteome</keyword>
<accession>A0A397UPT1</accession>
<protein>
    <submittedName>
        <fullName evidence="1">Uncharacterized protein</fullName>
    </submittedName>
</protein>
<proteinExistence type="predicted"/>
<name>A0A397UPT1_9GLOM</name>
<organism evidence="1 2">
    <name type="scientific">Gigaspora rosea</name>
    <dbReference type="NCBI Taxonomy" id="44941"/>
    <lineage>
        <taxon>Eukaryota</taxon>
        <taxon>Fungi</taxon>
        <taxon>Fungi incertae sedis</taxon>
        <taxon>Mucoromycota</taxon>
        <taxon>Glomeromycotina</taxon>
        <taxon>Glomeromycetes</taxon>
        <taxon>Diversisporales</taxon>
        <taxon>Gigasporaceae</taxon>
        <taxon>Gigaspora</taxon>
    </lineage>
</organism>
<dbReference type="AlphaFoldDB" id="A0A397UPT1"/>
<evidence type="ECO:0000313" key="2">
    <source>
        <dbReference type="Proteomes" id="UP000266673"/>
    </source>
</evidence>
<dbReference type="STRING" id="44941.A0A397UPT1"/>
<gene>
    <name evidence="1" type="ORF">C2G38_2044334</name>
</gene>
<evidence type="ECO:0000313" key="1">
    <source>
        <dbReference type="EMBL" id="RIB09413.1"/>
    </source>
</evidence>
<dbReference type="Proteomes" id="UP000266673">
    <property type="component" value="Unassembled WGS sequence"/>
</dbReference>